<keyword evidence="3" id="KW-1185">Reference proteome</keyword>
<evidence type="ECO:0000313" key="2">
    <source>
        <dbReference type="EMBL" id="KAF2297205.1"/>
    </source>
</evidence>
<keyword evidence="1" id="KW-0378">Hydrolase</keyword>
<comment type="caution">
    <text evidence="2">The sequence shown here is derived from an EMBL/GenBank/DDBJ whole genome shotgun (WGS) entry which is preliminary data.</text>
</comment>
<dbReference type="EMBL" id="JAAGAX010000012">
    <property type="protein sequence ID" value="KAF2297205.1"/>
    <property type="molecule type" value="Genomic_DNA"/>
</dbReference>
<dbReference type="GO" id="GO:0043813">
    <property type="term" value="F:phosphatidylinositol-3,5-bisphosphate 5-phosphatase activity"/>
    <property type="evidence" value="ECO:0007669"/>
    <property type="project" value="InterPro"/>
</dbReference>
<dbReference type="PANTHER" id="PTHR45738">
    <property type="entry name" value="POLYPHOSPHOINOSITIDE PHOSPHATASE"/>
    <property type="match status" value="1"/>
</dbReference>
<evidence type="ECO:0000313" key="3">
    <source>
        <dbReference type="Proteomes" id="UP000467840"/>
    </source>
</evidence>
<reference evidence="2 3" key="1">
    <citation type="journal article" date="2020" name="Mol. Plant">
        <title>The Chromosome-Based Rubber Tree Genome Provides New Insights into Spurge Genome Evolution and Rubber Biosynthesis.</title>
        <authorList>
            <person name="Liu J."/>
            <person name="Shi C."/>
            <person name="Shi C.C."/>
            <person name="Li W."/>
            <person name="Zhang Q.J."/>
            <person name="Zhang Y."/>
            <person name="Li K."/>
            <person name="Lu H.F."/>
            <person name="Shi C."/>
            <person name="Zhu S.T."/>
            <person name="Xiao Z.Y."/>
            <person name="Nan H."/>
            <person name="Yue Y."/>
            <person name="Zhu X.G."/>
            <person name="Wu Y."/>
            <person name="Hong X.N."/>
            <person name="Fan G.Y."/>
            <person name="Tong Y."/>
            <person name="Zhang D."/>
            <person name="Mao C.L."/>
            <person name="Liu Y.L."/>
            <person name="Hao S.J."/>
            <person name="Liu W.Q."/>
            <person name="Lv M.Q."/>
            <person name="Zhang H.B."/>
            <person name="Liu Y."/>
            <person name="Hu-Tang G.R."/>
            <person name="Wang J.P."/>
            <person name="Wang J.H."/>
            <person name="Sun Y.H."/>
            <person name="Ni S.B."/>
            <person name="Chen W.B."/>
            <person name="Zhang X.C."/>
            <person name="Jiao Y.N."/>
            <person name="Eichler E.E."/>
            <person name="Li G.H."/>
            <person name="Liu X."/>
            <person name="Gao L.Z."/>
        </authorList>
    </citation>
    <scope>NUCLEOTIDE SEQUENCE [LARGE SCALE GENOMIC DNA]</scope>
    <source>
        <strain evidence="3">cv. GT1</strain>
        <tissue evidence="2">Leaf</tissue>
    </source>
</reference>
<organism evidence="2 3">
    <name type="scientific">Hevea brasiliensis</name>
    <name type="common">Para rubber tree</name>
    <name type="synonym">Siphonia brasiliensis</name>
    <dbReference type="NCBI Taxonomy" id="3981"/>
    <lineage>
        <taxon>Eukaryota</taxon>
        <taxon>Viridiplantae</taxon>
        <taxon>Streptophyta</taxon>
        <taxon>Embryophyta</taxon>
        <taxon>Tracheophyta</taxon>
        <taxon>Spermatophyta</taxon>
        <taxon>Magnoliopsida</taxon>
        <taxon>eudicotyledons</taxon>
        <taxon>Gunneridae</taxon>
        <taxon>Pentapetalae</taxon>
        <taxon>rosids</taxon>
        <taxon>fabids</taxon>
        <taxon>Malpighiales</taxon>
        <taxon>Euphorbiaceae</taxon>
        <taxon>Crotonoideae</taxon>
        <taxon>Micrandreae</taxon>
        <taxon>Hevea</taxon>
    </lineage>
</organism>
<evidence type="ECO:0000256" key="1">
    <source>
        <dbReference type="ARBA" id="ARBA00022801"/>
    </source>
</evidence>
<dbReference type="PANTHER" id="PTHR45738:SF6">
    <property type="entry name" value="PHOSPHOINOSITIDE PHOSPHATASE SAC5"/>
    <property type="match status" value="1"/>
</dbReference>
<gene>
    <name evidence="2" type="ORF">GH714_019411</name>
</gene>
<protein>
    <submittedName>
        <fullName evidence="2">Uncharacterized protein</fullName>
    </submittedName>
</protein>
<dbReference type="AlphaFoldDB" id="A0A6A6L9R3"/>
<accession>A0A6A6L9R3</accession>
<dbReference type="InterPro" id="IPR043573">
    <property type="entry name" value="Fig4-like"/>
</dbReference>
<name>A0A6A6L9R3_HEVBR</name>
<dbReference type="GO" id="GO:0046856">
    <property type="term" value="P:phosphatidylinositol dephosphorylation"/>
    <property type="evidence" value="ECO:0007669"/>
    <property type="project" value="InterPro"/>
</dbReference>
<dbReference type="Proteomes" id="UP000467840">
    <property type="component" value="Chromosome 18"/>
</dbReference>
<sequence length="150" mass="16753">MDAEKQDAINVFLGHFRPKQGKPALWELDSDQHHNVRGHGPGLVDEGASSFIKRSLSDGNLLCETFSEEQGVNKGLSDSTPEISTCESDISYSRYTPSMPHRQLFKDIGEDEYFESDHICYDEHGNSCSCSNFLDLDWLSSSGNSCEEDP</sequence>
<proteinExistence type="predicted"/>